<dbReference type="GeneID" id="24886864"/>
<keyword evidence="1" id="KW-0472">Membrane</keyword>
<protein>
    <submittedName>
        <fullName evidence="2">Uncharacterized protein</fullName>
    </submittedName>
</protein>
<sequence length="131" mass="14721">MKIRKKRPEENSGIIFGGVLFFIVMALILKTSTLLNISNQIIVWVTVGLAALMVTTGHYIVSRKVIDEKTRNEDIIAIKGNLIGYFLWIIVLIIADLLKIGISTFVMLVGGYATILLVLVYMNKRVIKEQK</sequence>
<proteinExistence type="predicted"/>
<dbReference type="RefSeq" id="WP_048177133.1">
    <property type="nucleotide sequence ID" value="NZ_CP008746.1"/>
</dbReference>
<feature type="transmembrane region" description="Helical" evidence="1">
    <location>
        <begin position="104"/>
        <end position="122"/>
    </location>
</feature>
<evidence type="ECO:0000313" key="3">
    <source>
        <dbReference type="Proteomes" id="UP000035331"/>
    </source>
</evidence>
<feature type="transmembrane region" description="Helical" evidence="1">
    <location>
        <begin position="41"/>
        <end position="61"/>
    </location>
</feature>
<gene>
    <name evidence="2" type="ORF">MCM1_3156</name>
</gene>
<keyword evidence="1" id="KW-0812">Transmembrane</keyword>
<feature type="transmembrane region" description="Helical" evidence="1">
    <location>
        <begin position="12"/>
        <end position="29"/>
    </location>
</feature>
<evidence type="ECO:0000313" key="2">
    <source>
        <dbReference type="EMBL" id="AKJ40143.1"/>
    </source>
</evidence>
<reference evidence="3" key="1">
    <citation type="submission" date="2014-06" db="EMBL/GenBank/DDBJ databases">
        <title>The complete genome sequence of Methanosarcina barkeri CM1.</title>
        <authorList>
            <consortium name="Pastoral Greenhouse Gas Research Consortium"/>
            <person name="Lambie S.C."/>
            <person name="Leahy S.C."/>
            <person name="Kelly W.J."/>
            <person name="Li D."/>
            <person name="Reilly K."/>
            <person name="Attwood G.T."/>
            <person name="Altermann E."/>
        </authorList>
    </citation>
    <scope>NUCLEOTIDE SEQUENCE [LARGE SCALE GENOMIC DNA]</scope>
    <source>
        <strain evidence="3">CM1</strain>
    </source>
</reference>
<name>A0A0G3CJS6_METBA</name>
<reference evidence="2 3" key="2">
    <citation type="journal article" date="2015" name="Stand. Genomic Sci.">
        <title>The complete genome sequence of the rumen methanogen Methanosarcina barkeri CM1.</title>
        <authorList>
            <person name="Lambie S.C."/>
            <person name="Kelly W.J."/>
            <person name="Leahy S.C."/>
            <person name="Li D."/>
            <person name="Reilly K."/>
            <person name="McAllister T.A."/>
            <person name="Valle E.R."/>
            <person name="Attwood G.T."/>
            <person name="Altermann E."/>
        </authorList>
    </citation>
    <scope>NUCLEOTIDE SEQUENCE [LARGE SCALE GENOMIC DNA]</scope>
    <source>
        <strain evidence="2 3">CM1</strain>
    </source>
</reference>
<dbReference type="Proteomes" id="UP000035331">
    <property type="component" value="Chromosome"/>
</dbReference>
<keyword evidence="1" id="KW-1133">Transmembrane helix</keyword>
<organism evidence="2 3">
    <name type="scientific">Methanosarcina barkeri CM1</name>
    <dbReference type="NCBI Taxonomy" id="796385"/>
    <lineage>
        <taxon>Archaea</taxon>
        <taxon>Methanobacteriati</taxon>
        <taxon>Methanobacteriota</taxon>
        <taxon>Stenosarchaea group</taxon>
        <taxon>Methanomicrobia</taxon>
        <taxon>Methanosarcinales</taxon>
        <taxon>Methanosarcinaceae</taxon>
        <taxon>Methanosarcina</taxon>
    </lineage>
</organism>
<dbReference type="PATRIC" id="fig|796385.3.peg.3856"/>
<evidence type="ECO:0000256" key="1">
    <source>
        <dbReference type="SAM" id="Phobius"/>
    </source>
</evidence>
<accession>A0A0G3CJS6</accession>
<feature type="transmembrane region" description="Helical" evidence="1">
    <location>
        <begin position="82"/>
        <end position="98"/>
    </location>
</feature>
<dbReference type="AlphaFoldDB" id="A0A0G3CJS6"/>
<dbReference type="EMBL" id="CP008746">
    <property type="protein sequence ID" value="AKJ40143.1"/>
    <property type="molecule type" value="Genomic_DNA"/>
</dbReference>